<organism evidence="3 4">
    <name type="scientific">Phytoactinopolyspora halotolerans</name>
    <dbReference type="NCBI Taxonomy" id="1981512"/>
    <lineage>
        <taxon>Bacteria</taxon>
        <taxon>Bacillati</taxon>
        <taxon>Actinomycetota</taxon>
        <taxon>Actinomycetes</taxon>
        <taxon>Jiangellales</taxon>
        <taxon>Jiangellaceae</taxon>
        <taxon>Phytoactinopolyspora</taxon>
    </lineage>
</organism>
<dbReference type="RefSeq" id="WP_163733432.1">
    <property type="nucleotide sequence ID" value="NZ_JAAGOA010000003.1"/>
</dbReference>
<gene>
    <name evidence="3" type="ORF">G1H10_04625</name>
</gene>
<dbReference type="InterPro" id="IPR005149">
    <property type="entry name" value="Tscrpt_reg_PadR_N"/>
</dbReference>
<dbReference type="InterPro" id="IPR036388">
    <property type="entry name" value="WH-like_DNA-bd_sf"/>
</dbReference>
<dbReference type="SUPFAM" id="SSF46785">
    <property type="entry name" value="Winged helix' DNA-binding domain"/>
    <property type="match status" value="1"/>
</dbReference>
<feature type="coiled-coil region" evidence="1">
    <location>
        <begin position="115"/>
        <end position="142"/>
    </location>
</feature>
<evidence type="ECO:0000256" key="1">
    <source>
        <dbReference type="SAM" id="Coils"/>
    </source>
</evidence>
<proteinExistence type="predicted"/>
<keyword evidence="1" id="KW-0175">Coiled coil</keyword>
<dbReference type="PANTHER" id="PTHR33169:SF27">
    <property type="entry name" value="TRANSCRIPTIONAL REGULATOR PADR FAMILY PROTEIN"/>
    <property type="match status" value="1"/>
</dbReference>
<evidence type="ECO:0000313" key="4">
    <source>
        <dbReference type="Proteomes" id="UP000475214"/>
    </source>
</evidence>
<evidence type="ECO:0000259" key="2">
    <source>
        <dbReference type="Pfam" id="PF03551"/>
    </source>
</evidence>
<reference evidence="3 4" key="1">
    <citation type="submission" date="2020-02" db="EMBL/GenBank/DDBJ databases">
        <authorList>
            <person name="Li X.-J."/>
            <person name="Han X.-M."/>
        </authorList>
    </citation>
    <scope>NUCLEOTIDE SEQUENCE [LARGE SCALE GENOMIC DNA]</scope>
    <source>
        <strain evidence="3 4">CCTCC AB 2017055</strain>
    </source>
</reference>
<dbReference type="PANTHER" id="PTHR33169">
    <property type="entry name" value="PADR-FAMILY TRANSCRIPTIONAL REGULATOR"/>
    <property type="match status" value="1"/>
</dbReference>
<comment type="caution">
    <text evidence="3">The sequence shown here is derived from an EMBL/GenBank/DDBJ whole genome shotgun (WGS) entry which is preliminary data.</text>
</comment>
<dbReference type="AlphaFoldDB" id="A0A6L9S2K4"/>
<dbReference type="Pfam" id="PF03551">
    <property type="entry name" value="PadR"/>
    <property type="match status" value="1"/>
</dbReference>
<feature type="domain" description="Transcription regulator PadR N-terminal" evidence="2">
    <location>
        <begin position="14"/>
        <end position="88"/>
    </location>
</feature>
<protein>
    <submittedName>
        <fullName evidence="3">PadR family transcriptional regulator</fullName>
    </submittedName>
</protein>
<dbReference type="InterPro" id="IPR052509">
    <property type="entry name" value="Metal_resp_DNA-bind_regulator"/>
</dbReference>
<dbReference type="EMBL" id="JAAGOA010000003">
    <property type="protein sequence ID" value="NED99445.1"/>
    <property type="molecule type" value="Genomic_DNA"/>
</dbReference>
<sequence>MAARRLNNPLALAVLTLLVERPMHPYEMSSTLKERSKQESIKLNYGSLYSVIESLLKRGLIEVQQTTREGKRPERTVYAVTDEGRDVMVDWLSELLSTPAKEFPQFEAGLSLMPALGVDQAIALLERRLDQLRRQHEVGRRMLRQASELGLPRLFSIEHEYELALQTAEIEFVDELLDELKSGAFPGVQIWRRIHELRSTGLSMDEVDARIRDEFAEEYPWLDEQ</sequence>
<dbReference type="Proteomes" id="UP000475214">
    <property type="component" value="Unassembled WGS sequence"/>
</dbReference>
<name>A0A6L9S2K4_9ACTN</name>
<keyword evidence="4" id="KW-1185">Reference proteome</keyword>
<evidence type="ECO:0000313" key="3">
    <source>
        <dbReference type="EMBL" id="NED99445.1"/>
    </source>
</evidence>
<dbReference type="Gene3D" id="1.10.10.10">
    <property type="entry name" value="Winged helix-like DNA-binding domain superfamily/Winged helix DNA-binding domain"/>
    <property type="match status" value="1"/>
</dbReference>
<accession>A0A6L9S2K4</accession>
<dbReference type="InterPro" id="IPR036390">
    <property type="entry name" value="WH_DNA-bd_sf"/>
</dbReference>